<reference evidence="7 8" key="1">
    <citation type="journal article" date="2019" name="Int. J. Syst. Evol. Microbiol.">
        <title>The Global Catalogue of Microorganisms (GCM) 10K type strain sequencing project: providing services to taxonomists for standard genome sequencing and annotation.</title>
        <authorList>
            <consortium name="The Broad Institute Genomics Platform"/>
            <consortium name="The Broad Institute Genome Sequencing Center for Infectious Disease"/>
            <person name="Wu L."/>
            <person name="Ma J."/>
        </authorList>
    </citation>
    <scope>NUCLEOTIDE SEQUENCE [LARGE SCALE GENOMIC DNA]</scope>
    <source>
        <strain evidence="7 8">JCM 15900</strain>
    </source>
</reference>
<dbReference type="Proteomes" id="UP001500984">
    <property type="component" value="Unassembled WGS sequence"/>
</dbReference>
<sequence>MEANGTDGGPASAAGRDGAERKGSAGQAAADRNVPGHEVIVLDSLAPASALLAEATSADGLAPLSDGLLEAASDGEALLLGLVPHGSAGALSTGALTGVAVAALQGTRWAAEAVVAPARRGTGLGRQLLTALGESLRERGVEAWFWSHGDHPAAARLAADAGYTRARELLQLATEPLGSSDLPAPQVPEGVTLRSVRDGDAEDWARVNNAAFSWHPEQSDQPVEEYAARLRDPEFDRDSVVIAERGADHRLLGFHETKMHADHPSGLRMGEVYVIGVDPQVHARGVGRALLLEGMRRLVGAGAEAVELYVESDNASALPLYRSTGFTRTLTHVSYAPPRAAGASQPSEA</sequence>
<keyword evidence="3" id="KW-0012">Acyltransferase</keyword>
<proteinExistence type="predicted"/>
<dbReference type="InterPro" id="IPR017813">
    <property type="entry name" value="Mycothiol_AcTrfase"/>
</dbReference>
<dbReference type="PANTHER" id="PTHR43877">
    <property type="entry name" value="AMINOALKYLPHOSPHONATE N-ACETYLTRANSFERASE-RELATED-RELATED"/>
    <property type="match status" value="1"/>
</dbReference>
<dbReference type="Gene3D" id="3.40.630.30">
    <property type="match status" value="1"/>
</dbReference>
<dbReference type="RefSeq" id="WP_344337704.1">
    <property type="nucleotide sequence ID" value="NZ_BAAAPZ010000015.1"/>
</dbReference>
<dbReference type="NCBIfam" id="TIGR03448">
    <property type="entry name" value="mycothiol_MshD"/>
    <property type="match status" value="1"/>
</dbReference>
<evidence type="ECO:0000259" key="6">
    <source>
        <dbReference type="PROSITE" id="PS51186"/>
    </source>
</evidence>
<comment type="caution">
    <text evidence="7">The sequence shown here is derived from an EMBL/GenBank/DDBJ whole genome shotgun (WGS) entry which is preliminary data.</text>
</comment>
<accession>A0ABN2X1X8</accession>
<gene>
    <name evidence="7" type="primary">mshD</name>
    <name evidence="7" type="ORF">GCM10009823_26090</name>
</gene>
<protein>
    <recommendedName>
        <fullName evidence="4">Mycothiol synthase</fullName>
        <ecNumber evidence="4">2.3.1.189</ecNumber>
    </recommendedName>
</protein>
<dbReference type="InterPro" id="IPR000182">
    <property type="entry name" value="GNAT_dom"/>
</dbReference>
<evidence type="ECO:0000256" key="2">
    <source>
        <dbReference type="ARBA" id="ARBA00022737"/>
    </source>
</evidence>
<evidence type="ECO:0000313" key="7">
    <source>
        <dbReference type="EMBL" id="GAA2102608.1"/>
    </source>
</evidence>
<evidence type="ECO:0000256" key="1">
    <source>
        <dbReference type="ARBA" id="ARBA00022679"/>
    </source>
</evidence>
<evidence type="ECO:0000256" key="4">
    <source>
        <dbReference type="NCBIfam" id="TIGR03448"/>
    </source>
</evidence>
<dbReference type="InterPro" id="IPR016181">
    <property type="entry name" value="Acyl_CoA_acyltransferase"/>
</dbReference>
<name>A0ABN2X1X8_9MICO</name>
<dbReference type="SUPFAM" id="SSF55729">
    <property type="entry name" value="Acyl-CoA N-acyltransferases (Nat)"/>
    <property type="match status" value="2"/>
</dbReference>
<keyword evidence="1" id="KW-0808">Transferase</keyword>
<evidence type="ECO:0000256" key="3">
    <source>
        <dbReference type="ARBA" id="ARBA00023315"/>
    </source>
</evidence>
<dbReference type="Pfam" id="PF00583">
    <property type="entry name" value="Acetyltransf_1"/>
    <property type="match status" value="2"/>
</dbReference>
<organism evidence="7 8">
    <name type="scientific">Brevibacterium salitolerans</name>
    <dbReference type="NCBI Taxonomy" id="1403566"/>
    <lineage>
        <taxon>Bacteria</taxon>
        <taxon>Bacillati</taxon>
        <taxon>Actinomycetota</taxon>
        <taxon>Actinomycetes</taxon>
        <taxon>Micrococcales</taxon>
        <taxon>Brevibacteriaceae</taxon>
        <taxon>Brevibacterium</taxon>
    </lineage>
</organism>
<dbReference type="EC" id="2.3.1.189" evidence="4"/>
<dbReference type="InterPro" id="IPR050832">
    <property type="entry name" value="Bact_Acetyltransf"/>
</dbReference>
<evidence type="ECO:0000313" key="8">
    <source>
        <dbReference type="Proteomes" id="UP001500984"/>
    </source>
</evidence>
<feature type="domain" description="N-acetyltransferase" evidence="6">
    <location>
        <begin position="40"/>
        <end position="194"/>
    </location>
</feature>
<keyword evidence="2" id="KW-0677">Repeat</keyword>
<evidence type="ECO:0000256" key="5">
    <source>
        <dbReference type="SAM" id="MobiDB-lite"/>
    </source>
</evidence>
<feature type="region of interest" description="Disordered" evidence="5">
    <location>
        <begin position="1"/>
        <end position="30"/>
    </location>
</feature>
<feature type="domain" description="N-acetyltransferase" evidence="6">
    <location>
        <begin position="191"/>
        <end position="348"/>
    </location>
</feature>
<dbReference type="PROSITE" id="PS51186">
    <property type="entry name" value="GNAT"/>
    <property type="match status" value="2"/>
</dbReference>
<dbReference type="EMBL" id="BAAAPZ010000015">
    <property type="protein sequence ID" value="GAA2102608.1"/>
    <property type="molecule type" value="Genomic_DNA"/>
</dbReference>
<keyword evidence="8" id="KW-1185">Reference proteome</keyword>
<dbReference type="CDD" id="cd04301">
    <property type="entry name" value="NAT_SF"/>
    <property type="match status" value="1"/>
</dbReference>